<dbReference type="SUPFAM" id="SSF51011">
    <property type="entry name" value="Glycosyl hydrolase domain"/>
    <property type="match status" value="1"/>
</dbReference>
<dbReference type="InterPro" id="IPR000322">
    <property type="entry name" value="Glyco_hydro_31_TIM"/>
</dbReference>
<evidence type="ECO:0000259" key="4">
    <source>
        <dbReference type="PROSITE" id="PS51820"/>
    </source>
</evidence>
<keyword evidence="6" id="KW-1185">Reference proteome</keyword>
<reference evidence="5 6" key="1">
    <citation type="submission" date="2019-02" db="EMBL/GenBank/DDBJ databases">
        <title>Pedobacter sp. RP-1-13 sp. nov., isolated from Arctic soil.</title>
        <authorList>
            <person name="Dahal R.H."/>
        </authorList>
    </citation>
    <scope>NUCLEOTIDE SEQUENCE [LARGE SCALE GENOMIC DNA]</scope>
    <source>
        <strain evidence="5 6">RP-1-13</strain>
    </source>
</reference>
<dbReference type="SUPFAM" id="SSF74650">
    <property type="entry name" value="Galactose mutarotase-like"/>
    <property type="match status" value="1"/>
</dbReference>
<evidence type="ECO:0000256" key="1">
    <source>
        <dbReference type="ARBA" id="ARBA00007806"/>
    </source>
</evidence>
<dbReference type="InterPro" id="IPR011013">
    <property type="entry name" value="Gal_mutarotase_sf_dom"/>
</dbReference>
<sequence>MYKTFFFLFNAIGCLTFSGDCLAQQTTYQKTENGIVIQTQDANQNRLIKLDVIADKIIHVTVGPISTFSNQPSLMAIDRPSTKIKWSVVEQSQEIVLSTDSISVVINRNNGNIVYKDQAGRVLLSEKENSRSFKSVSNNGEASFQLMQAFKSPSEEAIYGLGQHQDDMMNYKGKQVLLLQNNTDVAIPFLLSNQNYGILWDNYSITKVGDVRTYQPLSALKLFDAEGHEGWLTATYHDTKEKNVFLKRAESDIDYSFLSDMNKFPEGYKLEDGLVNWEGKVASGFEGLHHLQVKYAGYIKIWIDGVLLVDKWRQAWNPGSAVVAVKMLKDKRYDLKMQWVPDGGPSYLSLKCLTPIPEDEKDQYAFLSESGDEINYYFIAGKNADEVISGYRNLTGKAVLMPKWAMGFWQSRERYKTQDELLDVVKTFRDRKIPLDNIVLDWQYWKLDSWGTHEFDKDRFQDPDAMIKKLHDNYHTKLMISVWPKFYTGNANYDFMNKKGFLYERNVVNQEKDWLGFTSTFYDAFNPAARKAFWELMKKKLYVKGIDAWWMDATEPDIHSNLPIESRKELMNPTFLGSSTKYFNAFPLQNSKGVYEGQRSVKPNDRVFILTRSAYAGLQRYGAATWSGDIASRWEDMKSQISAGINFSLSGLPYWTMDVGGFSVERRYEKPNEIDLAEWRELNSRWFQFGAFVPLFRAHGQFPYREIYNIAPENHPAYKSMLYYNKLRYRLMPYVYSLAGQTFKDDYTIMRGLMMDFGKDKAVNNINDQYMFGPSLLINPVYQYKATNRPVYLPKGTGWYNLYDGKYFAGGETINAASPYERMPIFVKEGSIIPFGPELQYTDEKPADTLHLYVYGGKDATFSLYEDEGINNNYEKGAFSTIQFNYNQQSNSLTIQSRVGEFKGMLNKRIFKVFLINSKSPKPLNFEQKATQTINYTGKQITTKL</sequence>
<gene>
    <name evidence="5" type="ORF">EZ428_08540</name>
</gene>
<dbReference type="InterPro" id="IPR013780">
    <property type="entry name" value="Glyco_hydro_b"/>
</dbReference>
<evidence type="ECO:0000313" key="6">
    <source>
        <dbReference type="Proteomes" id="UP000292884"/>
    </source>
</evidence>
<dbReference type="SMART" id="SM00758">
    <property type="entry name" value="PA14"/>
    <property type="match status" value="1"/>
</dbReference>
<dbReference type="Pfam" id="PF13802">
    <property type="entry name" value="Gal_mutarotas_2"/>
    <property type="match status" value="1"/>
</dbReference>
<dbReference type="Pfam" id="PF17137">
    <property type="entry name" value="DUF5110"/>
    <property type="match status" value="1"/>
</dbReference>
<dbReference type="InterPro" id="IPR025887">
    <property type="entry name" value="Glyco_hydro_31_N_dom"/>
</dbReference>
<dbReference type="GO" id="GO:0030246">
    <property type="term" value="F:carbohydrate binding"/>
    <property type="evidence" value="ECO:0007669"/>
    <property type="project" value="InterPro"/>
</dbReference>
<dbReference type="CDD" id="cd14752">
    <property type="entry name" value="GH31_N"/>
    <property type="match status" value="1"/>
</dbReference>
<dbReference type="RefSeq" id="WP_131552729.1">
    <property type="nucleotide sequence ID" value="NZ_SJSK01000002.1"/>
</dbReference>
<dbReference type="InterPro" id="IPR033403">
    <property type="entry name" value="DUF5110"/>
</dbReference>
<dbReference type="PROSITE" id="PS51820">
    <property type="entry name" value="PA14"/>
    <property type="match status" value="1"/>
</dbReference>
<dbReference type="Gene3D" id="2.60.40.1760">
    <property type="entry name" value="glycosyl hydrolase (family 31)"/>
    <property type="match status" value="1"/>
</dbReference>
<keyword evidence="3" id="KW-0732">Signal</keyword>
<dbReference type="Gene3D" id="2.60.120.380">
    <property type="match status" value="1"/>
</dbReference>
<evidence type="ECO:0000313" key="5">
    <source>
        <dbReference type="EMBL" id="TCC91790.1"/>
    </source>
</evidence>
<feature type="chain" id="PRO_5020296048" evidence="3">
    <location>
        <begin position="24"/>
        <end position="945"/>
    </location>
</feature>
<feature type="domain" description="PA14" evidence="4">
    <location>
        <begin position="226"/>
        <end position="366"/>
    </location>
</feature>
<dbReference type="InterPro" id="IPR048395">
    <property type="entry name" value="Glyco_hydro_31_C"/>
</dbReference>
<dbReference type="AlphaFoldDB" id="A0A4R0MX45"/>
<dbReference type="PANTHER" id="PTHR43863">
    <property type="entry name" value="HYDROLASE, PUTATIVE (AFU_ORTHOLOGUE AFUA_1G03140)-RELATED"/>
    <property type="match status" value="1"/>
</dbReference>
<dbReference type="EMBL" id="SJSK01000002">
    <property type="protein sequence ID" value="TCC91790.1"/>
    <property type="molecule type" value="Genomic_DNA"/>
</dbReference>
<name>A0A4R0MX45_9SPHI</name>
<dbReference type="InterPro" id="IPR037524">
    <property type="entry name" value="PA14/GLEYA"/>
</dbReference>
<dbReference type="InterPro" id="IPR011658">
    <property type="entry name" value="PA14_dom"/>
</dbReference>
<evidence type="ECO:0000256" key="3">
    <source>
        <dbReference type="SAM" id="SignalP"/>
    </source>
</evidence>
<organism evidence="5 6">
    <name type="scientific">Pedobacter frigiditerrae</name>
    <dbReference type="NCBI Taxonomy" id="2530452"/>
    <lineage>
        <taxon>Bacteria</taxon>
        <taxon>Pseudomonadati</taxon>
        <taxon>Bacteroidota</taxon>
        <taxon>Sphingobacteriia</taxon>
        <taxon>Sphingobacteriales</taxon>
        <taxon>Sphingobacteriaceae</taxon>
        <taxon>Pedobacter</taxon>
    </lineage>
</organism>
<dbReference type="CDD" id="cd06591">
    <property type="entry name" value="GH31_xylosidase_XylS"/>
    <property type="match status" value="1"/>
</dbReference>
<evidence type="ECO:0000256" key="2">
    <source>
        <dbReference type="RuleBase" id="RU361185"/>
    </source>
</evidence>
<accession>A0A4R0MX45</accession>
<dbReference type="InterPro" id="IPR017853">
    <property type="entry name" value="GH"/>
</dbReference>
<dbReference type="Pfam" id="PF07691">
    <property type="entry name" value="PA14"/>
    <property type="match status" value="1"/>
</dbReference>
<dbReference type="PANTHER" id="PTHR43863:SF2">
    <property type="entry name" value="MALTASE-GLUCOAMYLASE"/>
    <property type="match status" value="1"/>
</dbReference>
<dbReference type="InterPro" id="IPR051816">
    <property type="entry name" value="Glycosyl_Hydrolase_31"/>
</dbReference>
<feature type="signal peptide" evidence="3">
    <location>
        <begin position="1"/>
        <end position="23"/>
    </location>
</feature>
<dbReference type="Pfam" id="PF01055">
    <property type="entry name" value="Glyco_hydro_31_2nd"/>
    <property type="match status" value="1"/>
</dbReference>
<dbReference type="SUPFAM" id="SSF51445">
    <property type="entry name" value="(Trans)glycosidases"/>
    <property type="match status" value="1"/>
</dbReference>
<dbReference type="OrthoDB" id="176168at2"/>
<dbReference type="Gene3D" id="2.60.40.1180">
    <property type="entry name" value="Golgi alpha-mannosidase II"/>
    <property type="match status" value="2"/>
</dbReference>
<dbReference type="SUPFAM" id="SSF56988">
    <property type="entry name" value="Anthrax protective antigen"/>
    <property type="match status" value="1"/>
</dbReference>
<dbReference type="Pfam" id="PF21365">
    <property type="entry name" value="Glyco_hydro_31_3rd"/>
    <property type="match status" value="1"/>
</dbReference>
<dbReference type="Proteomes" id="UP000292884">
    <property type="component" value="Unassembled WGS sequence"/>
</dbReference>
<keyword evidence="2" id="KW-0378">Hydrolase</keyword>
<dbReference type="Gene3D" id="3.20.20.80">
    <property type="entry name" value="Glycosidases"/>
    <property type="match status" value="1"/>
</dbReference>
<comment type="similarity">
    <text evidence="1 2">Belongs to the glycosyl hydrolase 31 family.</text>
</comment>
<keyword evidence="2" id="KW-0326">Glycosidase</keyword>
<dbReference type="GO" id="GO:0004553">
    <property type="term" value="F:hydrolase activity, hydrolyzing O-glycosyl compounds"/>
    <property type="evidence" value="ECO:0007669"/>
    <property type="project" value="InterPro"/>
</dbReference>
<comment type="caution">
    <text evidence="5">The sequence shown here is derived from an EMBL/GenBank/DDBJ whole genome shotgun (WGS) entry which is preliminary data.</text>
</comment>
<proteinExistence type="inferred from homology"/>
<dbReference type="GO" id="GO:0005975">
    <property type="term" value="P:carbohydrate metabolic process"/>
    <property type="evidence" value="ECO:0007669"/>
    <property type="project" value="InterPro"/>
</dbReference>
<protein>
    <submittedName>
        <fullName evidence="5">DUF5110 domain-containing protein</fullName>
    </submittedName>
</protein>